<proteinExistence type="predicted"/>
<accession>A0A0N4V3G5</accession>
<feature type="signal peptide" evidence="1">
    <location>
        <begin position="1"/>
        <end position="19"/>
    </location>
</feature>
<dbReference type="OrthoDB" id="5791188at2759"/>
<name>A0A0N4V3G5_ENTVE</name>
<dbReference type="Proteomes" id="UP000274131">
    <property type="component" value="Unassembled WGS sequence"/>
</dbReference>
<evidence type="ECO:0000313" key="3">
    <source>
        <dbReference type="Proteomes" id="UP000274131"/>
    </source>
</evidence>
<reference evidence="2 3" key="2">
    <citation type="submission" date="2018-10" db="EMBL/GenBank/DDBJ databases">
        <authorList>
            <consortium name="Pathogen Informatics"/>
        </authorList>
    </citation>
    <scope>NUCLEOTIDE SEQUENCE [LARGE SCALE GENOMIC DNA]</scope>
</reference>
<organism evidence="4">
    <name type="scientific">Enterobius vermicularis</name>
    <name type="common">Human pinworm</name>
    <dbReference type="NCBI Taxonomy" id="51028"/>
    <lineage>
        <taxon>Eukaryota</taxon>
        <taxon>Metazoa</taxon>
        <taxon>Ecdysozoa</taxon>
        <taxon>Nematoda</taxon>
        <taxon>Chromadorea</taxon>
        <taxon>Rhabditida</taxon>
        <taxon>Spirurina</taxon>
        <taxon>Oxyuridomorpha</taxon>
        <taxon>Oxyuroidea</taxon>
        <taxon>Oxyuridae</taxon>
        <taxon>Enterobius</taxon>
    </lineage>
</organism>
<evidence type="ECO:0000313" key="4">
    <source>
        <dbReference type="WBParaSite" id="EVEC_0000459301-mRNA-1"/>
    </source>
</evidence>
<sequence length="583" mass="66433">MSLWNLWTILFSVVLRVFADDQNLAYTDRVTATEAGPHEITVLTTKTAPVAGLHIKIDLFDLYDNRNYTVYNLPGMLLQLTRGRYTFMASPDRWYAIAFRCDNVVEGTAYRHSEGRVVRTPPERHTIPRVGVKVTAYKDVNNTENIILQAKWVDKDTRNALTMVGITADIRCNQTLPTTRIFYLQRSDSYINQSLEVRTIDEFYVKKSATSTTVKVLAKGCDRLHASCKASISSNAFNYTSQALFANLSKKFLSVLLTLFLYILSICWEQTLVSNKFGQQFVSYHENRVCDSIPPVNVSAPIRVYQDYKVTAGSLAISTKYVDPKNPDGIDKAEIRINATVIGYPSSDGDLYAEYNTEEHPDPIYSLDSLEPDKWYAVIYQYTLLSPFRFHEQKRFVLQPELALNADTEAGPSSTDNALIFLRFSSQNFYDHNGRANDNGLPSVTIERGENYSGYNILATVPAPCEHLDNNTEVWLDDSNPVSTLNTDLPSLLCSSSRHYSFCQKDLIKNVDVRCDEELCFYGDLLIDGEKYEIKQHCENVSLYYEEEPLQDDSAPVPRYISWFFCILFYCFQNQISTDLIVL</sequence>
<feature type="chain" id="PRO_5043122624" evidence="1">
    <location>
        <begin position="20"/>
        <end position="583"/>
    </location>
</feature>
<gene>
    <name evidence="2" type="ORF">EVEC_LOCUS4301</name>
</gene>
<dbReference type="EMBL" id="UXUI01007818">
    <property type="protein sequence ID" value="VDD89550.1"/>
    <property type="molecule type" value="Genomic_DNA"/>
</dbReference>
<evidence type="ECO:0000313" key="2">
    <source>
        <dbReference type="EMBL" id="VDD89550.1"/>
    </source>
</evidence>
<reference evidence="4" key="1">
    <citation type="submission" date="2017-02" db="UniProtKB">
        <authorList>
            <consortium name="WormBaseParasite"/>
        </authorList>
    </citation>
    <scope>IDENTIFICATION</scope>
</reference>
<keyword evidence="3" id="KW-1185">Reference proteome</keyword>
<dbReference type="AlphaFoldDB" id="A0A0N4V3G5"/>
<keyword evidence="1" id="KW-0732">Signal</keyword>
<protein>
    <submittedName>
        <fullName evidence="4">Protein kinase domain-containing protein</fullName>
    </submittedName>
</protein>
<dbReference type="WBParaSite" id="EVEC_0000459301-mRNA-1">
    <property type="protein sequence ID" value="EVEC_0000459301-mRNA-1"/>
    <property type="gene ID" value="EVEC_0000459301"/>
</dbReference>
<dbReference type="STRING" id="51028.A0A0N4V3G5"/>
<evidence type="ECO:0000256" key="1">
    <source>
        <dbReference type="SAM" id="SignalP"/>
    </source>
</evidence>